<keyword evidence="4" id="KW-1185">Reference proteome</keyword>
<feature type="repeat" description="WD" evidence="1">
    <location>
        <begin position="147"/>
        <end position="188"/>
    </location>
</feature>
<dbReference type="FunFam" id="2.130.10.10:FF:000775">
    <property type="entry name" value="BnaA09g28200D protein"/>
    <property type="match status" value="1"/>
</dbReference>
<dbReference type="PANTHER" id="PTHR22844:SF199">
    <property type="entry name" value="F21J9.19"/>
    <property type="match status" value="1"/>
</dbReference>
<evidence type="ECO:0000256" key="1">
    <source>
        <dbReference type="PROSITE-ProRule" id="PRU00221"/>
    </source>
</evidence>
<reference evidence="3 4" key="1">
    <citation type="journal article" date="2022" name="Nat. Plants">
        <title>Genomes of leafy and leafless Platanthera orchids illuminate the evolution of mycoheterotrophy.</title>
        <authorList>
            <person name="Li M.H."/>
            <person name="Liu K.W."/>
            <person name="Li Z."/>
            <person name="Lu H.C."/>
            <person name="Ye Q.L."/>
            <person name="Zhang D."/>
            <person name="Wang J.Y."/>
            <person name="Li Y.F."/>
            <person name="Zhong Z.M."/>
            <person name="Liu X."/>
            <person name="Yu X."/>
            <person name="Liu D.K."/>
            <person name="Tu X.D."/>
            <person name="Liu B."/>
            <person name="Hao Y."/>
            <person name="Liao X.Y."/>
            <person name="Jiang Y.T."/>
            <person name="Sun W.H."/>
            <person name="Chen J."/>
            <person name="Chen Y.Q."/>
            <person name="Ai Y."/>
            <person name="Zhai J.W."/>
            <person name="Wu S.S."/>
            <person name="Zhou Z."/>
            <person name="Hsiao Y.Y."/>
            <person name="Wu W.L."/>
            <person name="Chen Y.Y."/>
            <person name="Lin Y.F."/>
            <person name="Hsu J.L."/>
            <person name="Li C.Y."/>
            <person name="Wang Z.W."/>
            <person name="Zhao X."/>
            <person name="Zhong W.Y."/>
            <person name="Ma X.K."/>
            <person name="Ma L."/>
            <person name="Huang J."/>
            <person name="Chen G.Z."/>
            <person name="Huang M.Z."/>
            <person name="Huang L."/>
            <person name="Peng D.H."/>
            <person name="Luo Y.B."/>
            <person name="Zou S.Q."/>
            <person name="Chen S.P."/>
            <person name="Lan S."/>
            <person name="Tsai W.C."/>
            <person name="Van de Peer Y."/>
            <person name="Liu Z.J."/>
        </authorList>
    </citation>
    <scope>NUCLEOTIDE SEQUENCE [LARGE SCALE GENOMIC DNA]</scope>
    <source>
        <strain evidence="3">Lor287</strain>
    </source>
</reference>
<evidence type="ECO:0000313" key="4">
    <source>
        <dbReference type="Proteomes" id="UP001418222"/>
    </source>
</evidence>
<dbReference type="PANTHER" id="PTHR22844">
    <property type="entry name" value="F-BOX AND WD40 DOMAIN PROTEIN"/>
    <property type="match status" value="1"/>
</dbReference>
<comment type="caution">
    <text evidence="3">The sequence shown here is derived from an EMBL/GenBank/DDBJ whole genome shotgun (WGS) entry which is preliminary data.</text>
</comment>
<dbReference type="Pfam" id="PF00400">
    <property type="entry name" value="WD40"/>
    <property type="match status" value="6"/>
</dbReference>
<feature type="signal peptide" evidence="2">
    <location>
        <begin position="1"/>
        <end position="17"/>
    </location>
</feature>
<evidence type="ECO:0000256" key="2">
    <source>
        <dbReference type="SAM" id="SignalP"/>
    </source>
</evidence>
<dbReference type="InterPro" id="IPR001680">
    <property type="entry name" value="WD40_rpt"/>
</dbReference>
<evidence type="ECO:0000313" key="3">
    <source>
        <dbReference type="EMBL" id="KAK8924069.1"/>
    </source>
</evidence>
<proteinExistence type="predicted"/>
<name>A0AAP0FYH9_9ASPA</name>
<dbReference type="InterPro" id="IPR045182">
    <property type="entry name" value="JINGUBANG-like"/>
</dbReference>
<sequence>MSLLLSWLNAVSSSAEGKSSVASGGGASIVGATPESPSSFSALRIQSSTASEILSSNASASEDTVSVLTHPSLPSLQSLIPPLNPSHLFSASFLRLCSLAAPSSGTGGTGSTVLAFSASSHLLYTANESFLSVYDLSDLRPIEFIPIPPGTGATKSISLSPDGPAVFTTHQDGSIRVWRRSSRSGLHRLQTSLPTPADQLRRLPLPKNYVTVRRHQKCLWIKHADAVSGIASGPIGLFYSVSWDKTLKVWSASSLRCLESIQAHEDAVNAVAVAADGTVYTGSADRMIRVWARLDGAETHDLVATLDRHRSSVNALALSSDGSVLYSGACDRSVLVWEREKSPSYMAVTGALRGHERAILCLACVGELVISGSGDRTVRIWRREGFRMGYSCLAVMEGHARGIKSLAAVRMPNSDEAGEPEVYTVCSGSLDGEVMVWRVRVSPVSS</sequence>
<dbReference type="PROSITE" id="PS50294">
    <property type="entry name" value="WD_REPEATS_REGION"/>
    <property type="match status" value="3"/>
</dbReference>
<dbReference type="EMBL" id="JBBWWQ010000017">
    <property type="protein sequence ID" value="KAK8924069.1"/>
    <property type="molecule type" value="Genomic_DNA"/>
</dbReference>
<dbReference type="SUPFAM" id="SSF50978">
    <property type="entry name" value="WD40 repeat-like"/>
    <property type="match status" value="1"/>
</dbReference>
<gene>
    <name evidence="3" type="ORF">KSP39_PZI019260</name>
</gene>
<accession>A0AAP0FYH9</accession>
<dbReference type="Gene3D" id="2.130.10.10">
    <property type="entry name" value="YVTN repeat-like/Quinoprotein amine dehydrogenase"/>
    <property type="match status" value="3"/>
</dbReference>
<organism evidence="3 4">
    <name type="scientific">Platanthera zijinensis</name>
    <dbReference type="NCBI Taxonomy" id="2320716"/>
    <lineage>
        <taxon>Eukaryota</taxon>
        <taxon>Viridiplantae</taxon>
        <taxon>Streptophyta</taxon>
        <taxon>Embryophyta</taxon>
        <taxon>Tracheophyta</taxon>
        <taxon>Spermatophyta</taxon>
        <taxon>Magnoliopsida</taxon>
        <taxon>Liliopsida</taxon>
        <taxon>Asparagales</taxon>
        <taxon>Orchidaceae</taxon>
        <taxon>Orchidoideae</taxon>
        <taxon>Orchideae</taxon>
        <taxon>Orchidinae</taxon>
        <taxon>Platanthera</taxon>
    </lineage>
</organism>
<dbReference type="AlphaFoldDB" id="A0AAP0FYH9"/>
<dbReference type="InterPro" id="IPR015943">
    <property type="entry name" value="WD40/YVTN_repeat-like_dom_sf"/>
</dbReference>
<keyword evidence="1" id="KW-0853">WD repeat</keyword>
<feature type="repeat" description="WD" evidence="1">
    <location>
        <begin position="261"/>
        <end position="291"/>
    </location>
</feature>
<feature type="repeat" description="WD" evidence="1">
    <location>
        <begin position="352"/>
        <end position="381"/>
    </location>
</feature>
<feature type="chain" id="PRO_5042915958" evidence="2">
    <location>
        <begin position="18"/>
        <end position="446"/>
    </location>
</feature>
<dbReference type="InterPro" id="IPR036322">
    <property type="entry name" value="WD40_repeat_dom_sf"/>
</dbReference>
<protein>
    <submittedName>
        <fullName evidence="3">Uncharacterized protein</fullName>
    </submittedName>
</protein>
<dbReference type="SMART" id="SM00320">
    <property type="entry name" value="WD40"/>
    <property type="match status" value="7"/>
</dbReference>
<dbReference type="Proteomes" id="UP001418222">
    <property type="component" value="Unassembled WGS sequence"/>
</dbReference>
<dbReference type="PROSITE" id="PS50082">
    <property type="entry name" value="WD_REPEATS_2"/>
    <property type="match status" value="4"/>
</dbReference>
<keyword evidence="2" id="KW-0732">Signal</keyword>
<feature type="repeat" description="WD" evidence="1">
    <location>
        <begin position="306"/>
        <end position="347"/>
    </location>
</feature>